<name>A0A5P1RBN0_9GAMM</name>
<dbReference type="RefSeq" id="WP_138987296.1">
    <property type="nucleotide sequence ID" value="NZ_CP043869.1"/>
</dbReference>
<protein>
    <submittedName>
        <fullName evidence="1">Uncharacterized protein</fullName>
    </submittedName>
</protein>
<dbReference type="Proteomes" id="UP000324760">
    <property type="component" value="Chromosome"/>
</dbReference>
<dbReference type="AlphaFoldDB" id="A0A5P1RBN0"/>
<evidence type="ECO:0000313" key="2">
    <source>
        <dbReference type="Proteomes" id="UP000324760"/>
    </source>
</evidence>
<sequence>MSTANFQAFSAQRSVFKIREVDENSWWVYRYEIGFHGVQAPIPRVVFFARDKQKAQAWIDVQIADQA</sequence>
<dbReference type="OrthoDB" id="6121215at2"/>
<reference evidence="1 2" key="1">
    <citation type="journal article" date="2019" name="Biochem. Eng. J.">
        <title>Metabolic engineering of the marine bacteria Neptunomonas concharum for the production of acetoin and meso-2,3-butanediol from acetate.</title>
        <authorList>
            <person name="Li W."/>
            <person name="Pu N."/>
            <person name="Liu C.-X."/>
            <person name="Yuan Q.-P."/>
            <person name="Li Z.-J."/>
        </authorList>
    </citation>
    <scope>NUCLEOTIDE SEQUENCE [LARGE SCALE GENOMIC DNA]</scope>
    <source>
        <strain evidence="1 2">JCM17730</strain>
    </source>
</reference>
<dbReference type="EMBL" id="CP043869">
    <property type="protein sequence ID" value="QEQ96685.1"/>
    <property type="molecule type" value="Genomic_DNA"/>
</dbReference>
<proteinExistence type="predicted"/>
<evidence type="ECO:0000313" key="1">
    <source>
        <dbReference type="EMBL" id="QEQ96685.1"/>
    </source>
</evidence>
<organism evidence="1 2">
    <name type="scientific">Neptunomonas concharum</name>
    <dbReference type="NCBI Taxonomy" id="1031538"/>
    <lineage>
        <taxon>Bacteria</taxon>
        <taxon>Pseudomonadati</taxon>
        <taxon>Pseudomonadota</taxon>
        <taxon>Gammaproteobacteria</taxon>
        <taxon>Oceanospirillales</taxon>
        <taxon>Oceanospirillaceae</taxon>
        <taxon>Neptunomonas</taxon>
    </lineage>
</organism>
<gene>
    <name evidence="1" type="ORF">F0U83_08125</name>
</gene>
<accession>A0A5P1RBN0</accession>
<dbReference type="KEGG" id="ncu:F0U83_08125"/>
<keyword evidence="2" id="KW-1185">Reference proteome</keyword>